<sequence length="65" mass="7527">MYGVMYAFFQDCKVVNFYHSLLHLITRVKKPCSGGSVVYQQVINAVLASTRHGQKRSHNIRLHYD</sequence>
<organism evidence="1 2">
    <name type="scientific">Pseudomonas fluorescens NCIMB 11764</name>
    <dbReference type="NCBI Taxonomy" id="1221522"/>
    <lineage>
        <taxon>Bacteria</taxon>
        <taxon>Pseudomonadati</taxon>
        <taxon>Pseudomonadota</taxon>
        <taxon>Gammaproteobacteria</taxon>
        <taxon>Pseudomonadales</taxon>
        <taxon>Pseudomonadaceae</taxon>
        <taxon>Pseudomonas</taxon>
    </lineage>
</organism>
<dbReference type="AlphaFoldDB" id="A0A0K1QRU5"/>
<dbReference type="Proteomes" id="UP000017175">
    <property type="component" value="Chromosome"/>
</dbReference>
<accession>A0A0K1QRU5</accession>
<reference evidence="1 2" key="1">
    <citation type="journal article" date="2012" name="J. Bacteriol.">
        <title>Draft genome sequence of the cyanide-utilizing bacterium Pseudomonas fluorescens strain NCIMB 11764.</title>
        <authorList>
            <person name="Vilo C.A."/>
            <person name="Benedik M.J."/>
            <person name="Kunz D.A."/>
            <person name="Dong Q."/>
        </authorList>
    </citation>
    <scope>NUCLEOTIDE SEQUENCE [LARGE SCALE GENOMIC DNA]</scope>
    <source>
        <strain evidence="1 2">NCIMB 11764</strain>
    </source>
</reference>
<proteinExistence type="predicted"/>
<name>A0A0K1QRU5_PSEFL</name>
<dbReference type="EMBL" id="CP010945">
    <property type="protein sequence ID" value="AKV08471.1"/>
    <property type="molecule type" value="Genomic_DNA"/>
</dbReference>
<evidence type="ECO:0000313" key="1">
    <source>
        <dbReference type="EMBL" id="AKV08471.1"/>
    </source>
</evidence>
<evidence type="ECO:0000313" key="2">
    <source>
        <dbReference type="Proteomes" id="UP000017175"/>
    </source>
</evidence>
<gene>
    <name evidence="1" type="ORF">B723_19550</name>
</gene>
<protein>
    <submittedName>
        <fullName evidence="1">Uncharacterized protein</fullName>
    </submittedName>
</protein>